<accession>A0A0R0BAT5</accession>
<organism evidence="2 3">
    <name type="scientific">Stenotrophomonas koreensis</name>
    <dbReference type="NCBI Taxonomy" id="266128"/>
    <lineage>
        <taxon>Bacteria</taxon>
        <taxon>Pseudomonadati</taxon>
        <taxon>Pseudomonadota</taxon>
        <taxon>Gammaproteobacteria</taxon>
        <taxon>Lysobacterales</taxon>
        <taxon>Lysobacteraceae</taxon>
        <taxon>Stenotrophomonas</taxon>
    </lineage>
</organism>
<proteinExistence type="predicted"/>
<dbReference type="OrthoDB" id="9814359at2"/>
<evidence type="ECO:0000313" key="3">
    <source>
        <dbReference type="Proteomes" id="UP000051254"/>
    </source>
</evidence>
<evidence type="ECO:0000313" key="2">
    <source>
        <dbReference type="EMBL" id="KRG54533.1"/>
    </source>
</evidence>
<dbReference type="AlphaFoldDB" id="A0A0R0BAT5"/>
<keyword evidence="3" id="KW-1185">Reference proteome</keyword>
<dbReference type="PROSITE" id="PS50846">
    <property type="entry name" value="HMA_2"/>
    <property type="match status" value="1"/>
</dbReference>
<dbReference type="CDD" id="cd00371">
    <property type="entry name" value="HMA"/>
    <property type="match status" value="1"/>
</dbReference>
<dbReference type="RefSeq" id="WP_057667632.1">
    <property type="nucleotide sequence ID" value="NZ_LDJH01000031.1"/>
</dbReference>
<dbReference type="PATRIC" id="fig|266128.3.peg.1821"/>
<gene>
    <name evidence="2" type="ORF">ABB25_13455</name>
</gene>
<comment type="caution">
    <text evidence="2">The sequence shown here is derived from an EMBL/GenBank/DDBJ whole genome shotgun (WGS) entry which is preliminary data.</text>
</comment>
<dbReference type="Proteomes" id="UP000051254">
    <property type="component" value="Unassembled WGS sequence"/>
</dbReference>
<name>A0A0R0BAT5_9GAMM</name>
<dbReference type="GO" id="GO:0046872">
    <property type="term" value="F:metal ion binding"/>
    <property type="evidence" value="ECO:0007669"/>
    <property type="project" value="InterPro"/>
</dbReference>
<sequence length="65" mass="6733">MHLHIPDMHCGGCVRSVTAVITALDANAQVQTELEGRTATVQTTASAEQLIAALDEAGFPATLKG</sequence>
<dbReference type="SUPFAM" id="SSF55008">
    <property type="entry name" value="HMA, heavy metal-associated domain"/>
    <property type="match status" value="1"/>
</dbReference>
<dbReference type="EMBL" id="LDJH01000031">
    <property type="protein sequence ID" value="KRG54533.1"/>
    <property type="molecule type" value="Genomic_DNA"/>
</dbReference>
<dbReference type="InterPro" id="IPR006121">
    <property type="entry name" value="HMA_dom"/>
</dbReference>
<dbReference type="InterPro" id="IPR036163">
    <property type="entry name" value="HMA_dom_sf"/>
</dbReference>
<evidence type="ECO:0000259" key="1">
    <source>
        <dbReference type="PROSITE" id="PS50846"/>
    </source>
</evidence>
<dbReference type="Pfam" id="PF00403">
    <property type="entry name" value="HMA"/>
    <property type="match status" value="1"/>
</dbReference>
<feature type="domain" description="HMA" evidence="1">
    <location>
        <begin position="1"/>
        <end position="62"/>
    </location>
</feature>
<reference evidence="2 3" key="1">
    <citation type="submission" date="2015-05" db="EMBL/GenBank/DDBJ databases">
        <title>Genome sequencing and analysis of members of genus Stenotrophomonas.</title>
        <authorList>
            <person name="Patil P.P."/>
            <person name="Midha S."/>
            <person name="Patil P.B."/>
        </authorList>
    </citation>
    <scope>NUCLEOTIDE SEQUENCE [LARGE SCALE GENOMIC DNA]</scope>
    <source>
        <strain evidence="2 3">DSM 17805</strain>
    </source>
</reference>
<dbReference type="STRING" id="266128.ABB25_13455"/>
<protein>
    <recommendedName>
        <fullName evidence="1">HMA domain-containing protein</fullName>
    </recommendedName>
</protein>
<dbReference type="Gene3D" id="3.30.70.100">
    <property type="match status" value="1"/>
</dbReference>